<dbReference type="EMBL" id="HBKN01044242">
    <property type="protein sequence ID" value="CAE2333434.1"/>
    <property type="molecule type" value="Transcribed_RNA"/>
</dbReference>
<name>A0A7S4PFB7_GUITH</name>
<feature type="compositionally biased region" description="Acidic residues" evidence="1">
    <location>
        <begin position="282"/>
        <end position="293"/>
    </location>
</feature>
<feature type="region of interest" description="Disordered" evidence="1">
    <location>
        <begin position="269"/>
        <end position="309"/>
    </location>
</feature>
<sequence>MKCMRLMECRGMKVQEKDDRIAFFVTVGRGMRHFAVEEIKKKLGRFQVRVLKEMEGKLAFDLLWDNQTSRIDLHRSLLSMRTVERVGLMLLATCEDAFLASIACCTGVGHERSRKKRRVDAACDPSDADGNKTTRSGSSESERAAVESENQVLADLIRLCNLPDAVSRWNQLKHEVKAQQETVPEISECRISCKTRGRYRGVNARKVAEVLGSVIQREHPREIKMVGWTDDKMQEGVQSNALDILFHVNDEGIFVGLLLTAKPLAARAYHDSQQGQRKREQEDEQDLCHDDDEEQKRPHVQPSSPFPSKFSGLRSTVAAAMCDMAGLAAGDIVLDPACGRGSILLEGLMNHPGADFVGLDSDIRALRTTSDLVSSIGISSAQVRLIRGDFRSMPFRSNTFTKIIVDLPFGCQHKIPSVQVSVPRMKTSSLDPPDPLRQVEQGVPERSDAEAMVDELLRESSRVLTGGGLLCCLTVHGALFEQQVKESTRWTLREKHPVQLGLKTGPAILLLSHEPHEPARAGGMDKTQEGERGRGAA</sequence>
<feature type="region of interest" description="Disordered" evidence="1">
    <location>
        <begin position="425"/>
        <end position="445"/>
    </location>
</feature>
<gene>
    <name evidence="3" type="ORF">GTHE00462_LOCUS34645</name>
</gene>
<dbReference type="GO" id="GO:0016423">
    <property type="term" value="F:tRNA (guanine) methyltransferase activity"/>
    <property type="evidence" value="ECO:0007669"/>
    <property type="project" value="TreeGrafter"/>
</dbReference>
<dbReference type="AlphaFoldDB" id="A0A7S4PFB7"/>
<dbReference type="GO" id="GO:0030488">
    <property type="term" value="P:tRNA methylation"/>
    <property type="evidence" value="ECO:0007669"/>
    <property type="project" value="TreeGrafter"/>
</dbReference>
<feature type="compositionally biased region" description="Basic and acidic residues" evidence="1">
    <location>
        <begin position="526"/>
        <end position="537"/>
    </location>
</feature>
<dbReference type="InterPro" id="IPR000241">
    <property type="entry name" value="RlmKL-like_Mtase"/>
</dbReference>
<dbReference type="Gene3D" id="3.40.50.150">
    <property type="entry name" value="Vaccinia Virus protein VP39"/>
    <property type="match status" value="1"/>
</dbReference>
<evidence type="ECO:0000259" key="2">
    <source>
        <dbReference type="Pfam" id="PF01170"/>
    </source>
</evidence>
<dbReference type="PANTHER" id="PTHR14911:SF1">
    <property type="entry name" value="THUMP DOMAIN-CONTAINING PROTEIN 2"/>
    <property type="match status" value="1"/>
</dbReference>
<evidence type="ECO:0000256" key="1">
    <source>
        <dbReference type="SAM" id="MobiDB-lite"/>
    </source>
</evidence>
<dbReference type="GO" id="GO:0043527">
    <property type="term" value="C:tRNA methyltransferase complex"/>
    <property type="evidence" value="ECO:0007669"/>
    <property type="project" value="UniProtKB-ARBA"/>
</dbReference>
<reference evidence="3" key="1">
    <citation type="submission" date="2021-01" db="EMBL/GenBank/DDBJ databases">
        <authorList>
            <person name="Corre E."/>
            <person name="Pelletier E."/>
            <person name="Niang G."/>
            <person name="Scheremetjew M."/>
            <person name="Finn R."/>
            <person name="Kale V."/>
            <person name="Holt S."/>
            <person name="Cochrane G."/>
            <person name="Meng A."/>
            <person name="Brown T."/>
            <person name="Cohen L."/>
        </authorList>
    </citation>
    <scope>NUCLEOTIDE SEQUENCE</scope>
    <source>
        <strain evidence="3">CCMP 2712</strain>
    </source>
</reference>
<dbReference type="PANTHER" id="PTHR14911">
    <property type="entry name" value="THUMP DOMAIN-CONTAINING"/>
    <property type="match status" value="1"/>
</dbReference>
<protein>
    <recommendedName>
        <fullName evidence="2">Ribosomal RNA large subunit methyltransferase K/L-like methyltransferase domain-containing protein</fullName>
    </recommendedName>
</protein>
<feature type="region of interest" description="Disordered" evidence="1">
    <location>
        <begin position="116"/>
        <end position="145"/>
    </location>
</feature>
<dbReference type="Pfam" id="PF01170">
    <property type="entry name" value="UPF0020"/>
    <property type="match status" value="1"/>
</dbReference>
<evidence type="ECO:0000313" key="3">
    <source>
        <dbReference type="EMBL" id="CAE2333434.1"/>
    </source>
</evidence>
<accession>A0A7S4PFB7</accession>
<dbReference type="SUPFAM" id="SSF53335">
    <property type="entry name" value="S-adenosyl-L-methionine-dependent methyltransferases"/>
    <property type="match status" value="1"/>
</dbReference>
<dbReference type="InterPro" id="IPR029063">
    <property type="entry name" value="SAM-dependent_MTases_sf"/>
</dbReference>
<feature type="domain" description="Ribosomal RNA large subunit methyltransferase K/L-like methyltransferase" evidence="2">
    <location>
        <begin position="311"/>
        <end position="411"/>
    </location>
</feature>
<organism evidence="3">
    <name type="scientific">Guillardia theta</name>
    <name type="common">Cryptophyte</name>
    <name type="synonym">Cryptomonas phi</name>
    <dbReference type="NCBI Taxonomy" id="55529"/>
    <lineage>
        <taxon>Eukaryota</taxon>
        <taxon>Cryptophyceae</taxon>
        <taxon>Pyrenomonadales</taxon>
        <taxon>Geminigeraceae</taxon>
        <taxon>Guillardia</taxon>
    </lineage>
</organism>
<proteinExistence type="predicted"/>
<feature type="region of interest" description="Disordered" evidence="1">
    <location>
        <begin position="515"/>
        <end position="537"/>
    </location>
</feature>